<dbReference type="InterPro" id="IPR011050">
    <property type="entry name" value="Pectin_lyase_fold/virulence"/>
</dbReference>
<keyword evidence="7" id="KW-0961">Cell wall biogenesis/degradation</keyword>
<name>A0AAN7L7F5_9MYRT</name>
<evidence type="ECO:0000313" key="10">
    <source>
        <dbReference type="EMBL" id="KAK4780701.1"/>
    </source>
</evidence>
<evidence type="ECO:0000256" key="4">
    <source>
        <dbReference type="ARBA" id="ARBA00022525"/>
    </source>
</evidence>
<keyword evidence="5 9" id="KW-0378">Hydrolase</keyword>
<dbReference type="EMBL" id="JAXIOK010000001">
    <property type="protein sequence ID" value="KAK4780701.1"/>
    <property type="molecule type" value="Genomic_DNA"/>
</dbReference>
<accession>A0AAN7L7F5</accession>
<dbReference type="GO" id="GO:0071555">
    <property type="term" value="P:cell wall organization"/>
    <property type="evidence" value="ECO:0007669"/>
    <property type="project" value="UniProtKB-KW"/>
</dbReference>
<evidence type="ECO:0000256" key="7">
    <source>
        <dbReference type="ARBA" id="ARBA00023316"/>
    </source>
</evidence>
<dbReference type="Gene3D" id="2.160.20.10">
    <property type="entry name" value="Single-stranded right-handed beta-helix, Pectin lyase-like"/>
    <property type="match status" value="1"/>
</dbReference>
<dbReference type="SUPFAM" id="SSF51126">
    <property type="entry name" value="Pectin lyase-like"/>
    <property type="match status" value="1"/>
</dbReference>
<dbReference type="FunFam" id="2.160.20.10:FF:000004">
    <property type="entry name" value="Pectin lyase-like superfamily protein"/>
    <property type="match status" value="1"/>
</dbReference>
<organism evidence="10 11">
    <name type="scientific">Trapa incisa</name>
    <dbReference type="NCBI Taxonomy" id="236973"/>
    <lineage>
        <taxon>Eukaryota</taxon>
        <taxon>Viridiplantae</taxon>
        <taxon>Streptophyta</taxon>
        <taxon>Embryophyta</taxon>
        <taxon>Tracheophyta</taxon>
        <taxon>Spermatophyta</taxon>
        <taxon>Magnoliopsida</taxon>
        <taxon>eudicotyledons</taxon>
        <taxon>Gunneridae</taxon>
        <taxon>Pentapetalae</taxon>
        <taxon>rosids</taxon>
        <taxon>malvids</taxon>
        <taxon>Myrtales</taxon>
        <taxon>Lythraceae</taxon>
        <taxon>Trapa</taxon>
    </lineage>
</organism>
<keyword evidence="11" id="KW-1185">Reference proteome</keyword>
<proteinExistence type="inferred from homology"/>
<comment type="caution">
    <text evidence="10">The sequence shown here is derived from an EMBL/GenBank/DDBJ whole genome shotgun (WGS) entry which is preliminary data.</text>
</comment>
<evidence type="ECO:0000313" key="11">
    <source>
        <dbReference type="Proteomes" id="UP001345219"/>
    </source>
</evidence>
<evidence type="ECO:0000256" key="5">
    <source>
        <dbReference type="ARBA" id="ARBA00022801"/>
    </source>
</evidence>
<evidence type="ECO:0000256" key="9">
    <source>
        <dbReference type="RuleBase" id="RU361169"/>
    </source>
</evidence>
<dbReference type="InterPro" id="IPR012334">
    <property type="entry name" value="Pectin_lyas_fold"/>
</dbReference>
<dbReference type="AlphaFoldDB" id="A0AAN7L7F5"/>
<protein>
    <recommendedName>
        <fullName evidence="12">Exopolygalacturonase-like</fullName>
    </recommendedName>
</protein>
<sequence>MARPSQRVFPGNAAIISCMALIMISTVSTKVAARTNSMGRELLEAEPPASAPATGPPGGATGPVVDVAAFGAKPNDPLFDNAQAFMQAWNATCKGTGITTLLIPPGKYIASQTVFQGPCNGPITVEVQGTVMALPDITAYPDEAWISFEYITTGIVVKGGVFDAQGANVWKYNDCKRNPNCKHLPISLSWSHCKNVVVDSVTSLNSMGFHTSFTFSSDIIFVNNTISAPEDSPNTDGIHISTTSNITVTDTNIATGDDCIGIIQGTSKVDISNVQCGPGHGISIGSLGKYRDEKDVSGVHVKNCTLTGTTNGARIKSFPGPIAIQASDIIFEDIIMNDVANPIIIDQRYGLKNSATPSSVKVTDVHYRNIRGTTISDHAVSLTCSSLKPCDAIEMSDIDLAYSGTKPFMSVCTNAKITFKGKQSPESCVST</sequence>
<keyword evidence="3" id="KW-0134">Cell wall</keyword>
<evidence type="ECO:0000256" key="6">
    <source>
        <dbReference type="ARBA" id="ARBA00023295"/>
    </source>
</evidence>
<dbReference type="InterPro" id="IPR000743">
    <property type="entry name" value="Glyco_hydro_28"/>
</dbReference>
<dbReference type="Proteomes" id="UP001345219">
    <property type="component" value="Chromosome 13"/>
</dbReference>
<dbReference type="PANTHER" id="PTHR31375">
    <property type="match status" value="1"/>
</dbReference>
<dbReference type="SMART" id="SM00710">
    <property type="entry name" value="PbH1"/>
    <property type="match status" value="6"/>
</dbReference>
<evidence type="ECO:0000256" key="8">
    <source>
        <dbReference type="PROSITE-ProRule" id="PRU10052"/>
    </source>
</evidence>
<feature type="active site" evidence="8">
    <location>
        <position position="280"/>
    </location>
</feature>
<dbReference type="Pfam" id="PF00295">
    <property type="entry name" value="Glyco_hydro_28"/>
    <property type="match status" value="1"/>
</dbReference>
<evidence type="ECO:0008006" key="12">
    <source>
        <dbReference type="Google" id="ProtNLM"/>
    </source>
</evidence>
<gene>
    <name evidence="10" type="ORF">SAY87_016807</name>
</gene>
<dbReference type="InterPro" id="IPR006626">
    <property type="entry name" value="PbH1"/>
</dbReference>
<evidence type="ECO:0000256" key="1">
    <source>
        <dbReference type="ARBA" id="ARBA00004191"/>
    </source>
</evidence>
<evidence type="ECO:0000256" key="2">
    <source>
        <dbReference type="ARBA" id="ARBA00008834"/>
    </source>
</evidence>
<evidence type="ECO:0000256" key="3">
    <source>
        <dbReference type="ARBA" id="ARBA00022512"/>
    </source>
</evidence>
<comment type="similarity">
    <text evidence="2 9">Belongs to the glycosyl hydrolase 28 family.</text>
</comment>
<dbReference type="GO" id="GO:0005975">
    <property type="term" value="P:carbohydrate metabolic process"/>
    <property type="evidence" value="ECO:0007669"/>
    <property type="project" value="InterPro"/>
</dbReference>
<reference evidence="10 11" key="1">
    <citation type="journal article" date="2023" name="Hortic Res">
        <title>Pangenome of water caltrop reveals structural variations and asymmetric subgenome divergence after allopolyploidization.</title>
        <authorList>
            <person name="Zhang X."/>
            <person name="Chen Y."/>
            <person name="Wang L."/>
            <person name="Yuan Y."/>
            <person name="Fang M."/>
            <person name="Shi L."/>
            <person name="Lu R."/>
            <person name="Comes H.P."/>
            <person name="Ma Y."/>
            <person name="Chen Y."/>
            <person name="Huang G."/>
            <person name="Zhou Y."/>
            <person name="Zheng Z."/>
            <person name="Qiu Y."/>
        </authorList>
    </citation>
    <scope>NUCLEOTIDE SEQUENCE [LARGE SCALE GENOMIC DNA]</scope>
    <source>
        <tissue evidence="10">Roots</tissue>
    </source>
</reference>
<keyword evidence="6 9" id="KW-0326">Glycosidase</keyword>
<dbReference type="GO" id="GO:0004650">
    <property type="term" value="F:polygalacturonase activity"/>
    <property type="evidence" value="ECO:0007669"/>
    <property type="project" value="InterPro"/>
</dbReference>
<comment type="subcellular location">
    <subcellularLocation>
        <location evidence="1">Secreted</location>
        <location evidence="1">Cell wall</location>
    </subcellularLocation>
</comment>
<dbReference type="PROSITE" id="PS00502">
    <property type="entry name" value="POLYGALACTURONASE"/>
    <property type="match status" value="1"/>
</dbReference>
<dbReference type="PROSITE" id="PS51257">
    <property type="entry name" value="PROKAR_LIPOPROTEIN"/>
    <property type="match status" value="1"/>
</dbReference>
<keyword evidence="4" id="KW-0964">Secreted</keyword>